<dbReference type="RefSeq" id="WP_377943311.1">
    <property type="nucleotide sequence ID" value="NZ_JBHUCX010000028.1"/>
</dbReference>
<evidence type="ECO:0000313" key="6">
    <source>
        <dbReference type="EMBL" id="MFD1675440.1"/>
    </source>
</evidence>
<protein>
    <recommendedName>
        <fullName evidence="3">Nuclease SbcCD subunit C</fullName>
    </recommendedName>
</protein>
<dbReference type="InterPro" id="IPR041685">
    <property type="entry name" value="AAA_GajA/Old/RecF-like"/>
</dbReference>
<dbReference type="SUPFAM" id="SSF52540">
    <property type="entry name" value="P-loop containing nucleoside triphosphate hydrolases"/>
    <property type="match status" value="1"/>
</dbReference>
<feature type="coiled-coil region" evidence="4">
    <location>
        <begin position="242"/>
        <end position="342"/>
    </location>
</feature>
<evidence type="ECO:0000256" key="3">
    <source>
        <dbReference type="ARBA" id="ARBA00013368"/>
    </source>
</evidence>
<keyword evidence="4" id="KW-0175">Coiled coil</keyword>
<keyword evidence="7" id="KW-1185">Reference proteome</keyword>
<feature type="coiled-coil region" evidence="4">
    <location>
        <begin position="400"/>
        <end position="452"/>
    </location>
</feature>
<dbReference type="Proteomes" id="UP001597079">
    <property type="component" value="Unassembled WGS sequence"/>
</dbReference>
<evidence type="ECO:0000256" key="2">
    <source>
        <dbReference type="ARBA" id="ARBA00011322"/>
    </source>
</evidence>
<sequence length="656" mass="75794">MKIELKSLKLRNFKGARDVTISFGAITRFYGRNETGKTTLFDGWYWLLFDKDSIGRKDFGIKTTDEFGNVLHGLNHEVEGCIDIDGKILTLKKVYSEKWTKKRGSGMEEFGGHTTDYFVDDVPVKQKEYKERIDGIIKEEMLRLLTDPMYFNVQMAWQKRRELLLDVCGEVTDEEVVASNDSLADLPSILGQRSLEEYRKIIASKRSAINKELTAIPVRIDEAERSKPDTEGLSEIGLQSEIDQLKFEVESKEAEISRLQSGGEVTALQNRMREIEGELLDIKNRAQSGVLESLNEKRRSVAHLQTEMQNLESTIKRYQREIEDNQQRIEAKTLEADQCRQQWKDTNSEHLEPHVDENCPTCGQALPSDQIQSAHDKQLSNFNRQKAERLESISKRGVAAKEAAERVRATNDQLQDKIDELLNELSQVQDDHDAMYQELSQLEASIKDISQNPEYQAKMSESEDCATKISRLRQSVLEDVSKAREALMDTRDELRRKESLLARFDQVRKQDRRIEELRQEERRLATEYERFEEHLYLTETFIRSKVALMESRINSKFQYTRFRLFTEQINGGLTECCDPLYKGVAYDAGLNTGGKIIVGLDVIRTLQRHFGVYAPVWVDNDESLTSDVEMDCQLIELIASREDKQLRVEIKEMELV</sequence>
<organism evidence="6 7">
    <name type="scientific">Alicyclobacillus fodiniaquatilis</name>
    <dbReference type="NCBI Taxonomy" id="1661150"/>
    <lineage>
        <taxon>Bacteria</taxon>
        <taxon>Bacillati</taxon>
        <taxon>Bacillota</taxon>
        <taxon>Bacilli</taxon>
        <taxon>Bacillales</taxon>
        <taxon>Alicyclobacillaceae</taxon>
        <taxon>Alicyclobacillus</taxon>
    </lineage>
</organism>
<dbReference type="Pfam" id="PF13175">
    <property type="entry name" value="AAA_15"/>
    <property type="match status" value="1"/>
</dbReference>
<feature type="coiled-coil region" evidence="4">
    <location>
        <begin position="477"/>
        <end position="534"/>
    </location>
</feature>
<gene>
    <name evidence="6" type="ORF">ACFSB2_12120</name>
</gene>
<dbReference type="Gene3D" id="3.40.50.300">
    <property type="entry name" value="P-loop containing nucleotide triphosphate hydrolases"/>
    <property type="match status" value="1"/>
</dbReference>
<feature type="domain" description="Endonuclease GajA/Old nuclease/RecF-like AAA" evidence="5">
    <location>
        <begin position="5"/>
        <end position="456"/>
    </location>
</feature>
<dbReference type="Gene3D" id="1.10.287.1490">
    <property type="match status" value="1"/>
</dbReference>
<evidence type="ECO:0000313" key="7">
    <source>
        <dbReference type="Proteomes" id="UP001597079"/>
    </source>
</evidence>
<name>A0ABW4JIZ5_9BACL</name>
<accession>A0ABW4JIZ5</accession>
<dbReference type="InterPro" id="IPR027417">
    <property type="entry name" value="P-loop_NTPase"/>
</dbReference>
<proteinExistence type="inferred from homology"/>
<comment type="subunit">
    <text evidence="2">Heterodimer of SbcC and SbcD.</text>
</comment>
<dbReference type="PANTHER" id="PTHR32114:SF2">
    <property type="entry name" value="ABC TRANSPORTER ABCH.3"/>
    <property type="match status" value="1"/>
</dbReference>
<comment type="similarity">
    <text evidence="1">Belongs to the SMC family. SbcC subfamily.</text>
</comment>
<dbReference type="PANTHER" id="PTHR32114">
    <property type="entry name" value="ABC TRANSPORTER ABCH.3"/>
    <property type="match status" value="1"/>
</dbReference>
<evidence type="ECO:0000256" key="4">
    <source>
        <dbReference type="SAM" id="Coils"/>
    </source>
</evidence>
<dbReference type="EMBL" id="JBHUCX010000028">
    <property type="protein sequence ID" value="MFD1675440.1"/>
    <property type="molecule type" value="Genomic_DNA"/>
</dbReference>
<reference evidence="7" key="1">
    <citation type="journal article" date="2019" name="Int. J. Syst. Evol. Microbiol.">
        <title>The Global Catalogue of Microorganisms (GCM) 10K type strain sequencing project: providing services to taxonomists for standard genome sequencing and annotation.</title>
        <authorList>
            <consortium name="The Broad Institute Genomics Platform"/>
            <consortium name="The Broad Institute Genome Sequencing Center for Infectious Disease"/>
            <person name="Wu L."/>
            <person name="Ma J."/>
        </authorList>
    </citation>
    <scope>NUCLEOTIDE SEQUENCE [LARGE SCALE GENOMIC DNA]</scope>
    <source>
        <strain evidence="7">CGMCC 1.12286</strain>
    </source>
</reference>
<comment type="caution">
    <text evidence="6">The sequence shown here is derived from an EMBL/GenBank/DDBJ whole genome shotgun (WGS) entry which is preliminary data.</text>
</comment>
<evidence type="ECO:0000256" key="1">
    <source>
        <dbReference type="ARBA" id="ARBA00006930"/>
    </source>
</evidence>
<evidence type="ECO:0000259" key="5">
    <source>
        <dbReference type="Pfam" id="PF13175"/>
    </source>
</evidence>